<evidence type="ECO:0000256" key="2">
    <source>
        <dbReference type="SAM" id="Phobius"/>
    </source>
</evidence>
<organism evidence="3 4">
    <name type="scientific">Schizophyllum amplum</name>
    <dbReference type="NCBI Taxonomy" id="97359"/>
    <lineage>
        <taxon>Eukaryota</taxon>
        <taxon>Fungi</taxon>
        <taxon>Dikarya</taxon>
        <taxon>Basidiomycota</taxon>
        <taxon>Agaricomycotina</taxon>
        <taxon>Agaricomycetes</taxon>
        <taxon>Agaricomycetidae</taxon>
        <taxon>Agaricales</taxon>
        <taxon>Schizophyllaceae</taxon>
        <taxon>Schizophyllum</taxon>
    </lineage>
</organism>
<sequence>MILGTLKRLSHRLGVSLQPKLQRLSDDSVHAQVVLCLCISLLLASFIAAFVTACKRRNKSSLTLADLSPYMRALMFFIAPTRVAWPAHYVRAARKATISRSKQIVIDLNDLFGDICAGKIELRQPDDLVDLLRGELRVDGWRFLVQLDSAHCRQVQRWLFAESVKVQRQIEDAATLRPEQPHVWTLQLDSVPPDLLESCLVRSLPARSACFLEFTTVSKNLTPWSLAWMLSSVPFCPHRHKSRCMLSGPSTTPLFATLHATLEVLARANAKISATHKMSANKMSADARTSTNKPDSGPKSVHAVTNISAAHASTLLAQRDRLHSDTSLRTSYIARYGIECWRERRLILAWEAALLRAGMLERWSVELRG</sequence>
<comment type="caution">
    <text evidence="3">The sequence shown here is derived from an EMBL/GenBank/DDBJ whole genome shotgun (WGS) entry which is preliminary data.</text>
</comment>
<feature type="transmembrane region" description="Helical" evidence="2">
    <location>
        <begin position="29"/>
        <end position="51"/>
    </location>
</feature>
<accession>A0A550C3F5</accession>
<evidence type="ECO:0000313" key="4">
    <source>
        <dbReference type="Proteomes" id="UP000320762"/>
    </source>
</evidence>
<proteinExistence type="predicted"/>
<dbReference type="AlphaFoldDB" id="A0A550C3F5"/>
<keyword evidence="2" id="KW-1133">Transmembrane helix</keyword>
<evidence type="ECO:0000313" key="3">
    <source>
        <dbReference type="EMBL" id="TRM59333.1"/>
    </source>
</evidence>
<gene>
    <name evidence="3" type="ORF">BD626DRAFT_607835</name>
</gene>
<feature type="region of interest" description="Disordered" evidence="1">
    <location>
        <begin position="279"/>
        <end position="300"/>
    </location>
</feature>
<feature type="compositionally biased region" description="Polar residues" evidence="1">
    <location>
        <begin position="279"/>
        <end position="294"/>
    </location>
</feature>
<keyword evidence="4" id="KW-1185">Reference proteome</keyword>
<dbReference type="EMBL" id="VDMD01000028">
    <property type="protein sequence ID" value="TRM59333.1"/>
    <property type="molecule type" value="Genomic_DNA"/>
</dbReference>
<dbReference type="Proteomes" id="UP000320762">
    <property type="component" value="Unassembled WGS sequence"/>
</dbReference>
<protein>
    <submittedName>
        <fullName evidence="3">Uncharacterized protein</fullName>
    </submittedName>
</protein>
<reference evidence="3 4" key="1">
    <citation type="journal article" date="2019" name="New Phytol.">
        <title>Comparative genomics reveals unique wood-decay strategies and fruiting body development in the Schizophyllaceae.</title>
        <authorList>
            <person name="Almasi E."/>
            <person name="Sahu N."/>
            <person name="Krizsan K."/>
            <person name="Balint B."/>
            <person name="Kovacs G.M."/>
            <person name="Kiss B."/>
            <person name="Cseklye J."/>
            <person name="Drula E."/>
            <person name="Henrissat B."/>
            <person name="Nagy I."/>
            <person name="Chovatia M."/>
            <person name="Adam C."/>
            <person name="LaButti K."/>
            <person name="Lipzen A."/>
            <person name="Riley R."/>
            <person name="Grigoriev I.V."/>
            <person name="Nagy L.G."/>
        </authorList>
    </citation>
    <scope>NUCLEOTIDE SEQUENCE [LARGE SCALE GENOMIC DNA]</scope>
    <source>
        <strain evidence="3 4">NL-1724</strain>
    </source>
</reference>
<dbReference type="OrthoDB" id="3059868at2759"/>
<evidence type="ECO:0000256" key="1">
    <source>
        <dbReference type="SAM" id="MobiDB-lite"/>
    </source>
</evidence>
<keyword evidence="2" id="KW-0472">Membrane</keyword>
<name>A0A550C3F5_9AGAR</name>
<keyword evidence="2" id="KW-0812">Transmembrane</keyword>